<dbReference type="EMBL" id="JACEFO010001753">
    <property type="protein sequence ID" value="KAF8711108.1"/>
    <property type="molecule type" value="Genomic_DNA"/>
</dbReference>
<dbReference type="InterPro" id="IPR011676">
    <property type="entry name" value="DUF1618"/>
</dbReference>
<sequence length="450" mass="50085">METLTTPGKPSDPPAASPRWVLLEPYVNNKVSDDPSVPNAKTTAASCTSTGKLFTLSFALAAPPATSTYCCEWMGGWPGDGDDAGEVERRRQIYNGRDHSKNLHIIAAHDDCVLIHLNPPEGRFCSRYDNRRDYFLYESGAGRTPPWLSLLPGCYFSKLFHRDDGNRHVPSRIDEPRSLNESNTAVVRLVGGEVLVAQLEVIREDHGLHNTAELCVLRPGRGEWKLKQLHIVHTDGGSKQLPDSQDIDATVAVGVRFVCWVDNNSGFYLHDMGDETSSKLVYIPLPIPMPEEHHRKGDRAYVPYGHNLGAAGLYAVRFVSVAPRCCCGGHGKTSCDRSRFAFNVTTWTLRLKVEGPMTWVKDGVLDCDELWQLPNYGCLPRVPPKCPIVSADNPNIICFALCEDHHLIDNADETVWLLEIDTRRKVLLSVVRHGTGGYYSDSRLPAKISW</sequence>
<dbReference type="Gramene" id="Dexi8A01G0004900.1">
    <property type="protein sequence ID" value="Dexi8A01G0004900.1:cds"/>
    <property type="gene ID" value="Dexi8A01G0004900"/>
</dbReference>
<evidence type="ECO:0000313" key="3">
    <source>
        <dbReference type="Proteomes" id="UP000636709"/>
    </source>
</evidence>
<dbReference type="PANTHER" id="PTHR33074">
    <property type="entry name" value="EXPRESSED PROTEIN-RELATED"/>
    <property type="match status" value="1"/>
</dbReference>
<reference evidence="2" key="1">
    <citation type="submission" date="2020-07" db="EMBL/GenBank/DDBJ databases">
        <title>Genome sequence and genetic diversity analysis of an under-domesticated orphan crop, white fonio (Digitaria exilis).</title>
        <authorList>
            <person name="Bennetzen J.L."/>
            <person name="Chen S."/>
            <person name="Ma X."/>
            <person name="Wang X."/>
            <person name="Yssel A.E.J."/>
            <person name="Chaluvadi S.R."/>
            <person name="Johnson M."/>
            <person name="Gangashetty P."/>
            <person name="Hamidou F."/>
            <person name="Sanogo M.D."/>
            <person name="Zwaenepoel A."/>
            <person name="Wallace J."/>
            <person name="Van De Peer Y."/>
            <person name="Van Deynze A."/>
        </authorList>
    </citation>
    <scope>NUCLEOTIDE SEQUENCE</scope>
    <source>
        <tissue evidence="2">Leaves</tissue>
    </source>
</reference>
<protein>
    <recommendedName>
        <fullName evidence="1">DUF1618 domain-containing protein</fullName>
    </recommendedName>
</protein>
<accession>A0A835C4G7</accession>
<dbReference type="OrthoDB" id="596210at2759"/>
<dbReference type="PANTHER" id="PTHR33074:SF129">
    <property type="entry name" value="DUF1618 DOMAIN-CONTAINING PROTEIN"/>
    <property type="match status" value="1"/>
</dbReference>
<name>A0A835C4G7_9POAL</name>
<dbReference type="Proteomes" id="UP000636709">
    <property type="component" value="Unassembled WGS sequence"/>
</dbReference>
<comment type="caution">
    <text evidence="2">The sequence shown here is derived from an EMBL/GenBank/DDBJ whole genome shotgun (WGS) entry which is preliminary data.</text>
</comment>
<evidence type="ECO:0000313" key="2">
    <source>
        <dbReference type="EMBL" id="KAF8711108.1"/>
    </source>
</evidence>
<gene>
    <name evidence="2" type="ORF">HU200_029114</name>
</gene>
<organism evidence="2 3">
    <name type="scientific">Digitaria exilis</name>
    <dbReference type="NCBI Taxonomy" id="1010633"/>
    <lineage>
        <taxon>Eukaryota</taxon>
        <taxon>Viridiplantae</taxon>
        <taxon>Streptophyta</taxon>
        <taxon>Embryophyta</taxon>
        <taxon>Tracheophyta</taxon>
        <taxon>Spermatophyta</taxon>
        <taxon>Magnoliopsida</taxon>
        <taxon>Liliopsida</taxon>
        <taxon>Poales</taxon>
        <taxon>Poaceae</taxon>
        <taxon>PACMAD clade</taxon>
        <taxon>Panicoideae</taxon>
        <taxon>Panicodae</taxon>
        <taxon>Paniceae</taxon>
        <taxon>Anthephorinae</taxon>
        <taxon>Digitaria</taxon>
    </lineage>
</organism>
<evidence type="ECO:0000259" key="1">
    <source>
        <dbReference type="Pfam" id="PF07762"/>
    </source>
</evidence>
<keyword evidence="3" id="KW-1185">Reference proteome</keyword>
<dbReference type="Pfam" id="PF07762">
    <property type="entry name" value="DUF1618"/>
    <property type="match status" value="1"/>
</dbReference>
<feature type="domain" description="DUF1618" evidence="1">
    <location>
        <begin position="260"/>
        <end position="398"/>
    </location>
</feature>
<dbReference type="AlphaFoldDB" id="A0A835C4G7"/>
<proteinExistence type="predicted"/>